<dbReference type="Pfam" id="PF02515">
    <property type="entry name" value="CoA_transf_3"/>
    <property type="match status" value="1"/>
</dbReference>
<protein>
    <submittedName>
        <fullName evidence="2">Crotonobetainyl-CoA:carnitine CoA-transferase CaiB</fullName>
    </submittedName>
</protein>
<dbReference type="PANTHER" id="PTHR48207">
    <property type="entry name" value="SUCCINATE--HYDROXYMETHYLGLUTARATE COA-TRANSFERASE"/>
    <property type="match status" value="1"/>
</dbReference>
<dbReference type="EMBL" id="FNWL01000001">
    <property type="protein sequence ID" value="SEH13534.1"/>
    <property type="molecule type" value="Genomic_DNA"/>
</dbReference>
<dbReference type="Gene3D" id="3.40.50.10540">
    <property type="entry name" value="Crotonobetainyl-coa:carnitine coa-transferase, domain 1"/>
    <property type="match status" value="1"/>
</dbReference>
<organism evidence="2 3">
    <name type="scientific">Natronorubrum sediminis</name>
    <dbReference type="NCBI Taxonomy" id="640943"/>
    <lineage>
        <taxon>Archaea</taxon>
        <taxon>Methanobacteriati</taxon>
        <taxon>Methanobacteriota</taxon>
        <taxon>Stenosarchaea group</taxon>
        <taxon>Halobacteria</taxon>
        <taxon>Halobacteriales</taxon>
        <taxon>Natrialbaceae</taxon>
        <taxon>Natronorubrum</taxon>
    </lineage>
</organism>
<dbReference type="Gene3D" id="3.30.1540.10">
    <property type="entry name" value="formyl-coa transferase, domain 3"/>
    <property type="match status" value="1"/>
</dbReference>
<proteinExistence type="predicted"/>
<gene>
    <name evidence="2" type="ORF">SAMN04487967_1434</name>
</gene>
<dbReference type="SUPFAM" id="SSF89796">
    <property type="entry name" value="CoA-transferase family III (CaiB/BaiF)"/>
    <property type="match status" value="1"/>
</dbReference>
<dbReference type="InterPro" id="IPR050483">
    <property type="entry name" value="CoA-transferase_III_domain"/>
</dbReference>
<dbReference type="InterPro" id="IPR003673">
    <property type="entry name" value="CoA-Trfase_fam_III"/>
</dbReference>
<dbReference type="Proteomes" id="UP000199112">
    <property type="component" value="Unassembled WGS sequence"/>
</dbReference>
<keyword evidence="3" id="KW-1185">Reference proteome</keyword>
<dbReference type="InterPro" id="IPR044855">
    <property type="entry name" value="CoA-Trfase_III_dom3_sf"/>
</dbReference>
<dbReference type="PANTHER" id="PTHR48207:SF4">
    <property type="entry name" value="BLL6097 PROTEIN"/>
    <property type="match status" value="1"/>
</dbReference>
<reference evidence="3" key="1">
    <citation type="submission" date="2016-10" db="EMBL/GenBank/DDBJ databases">
        <authorList>
            <person name="Varghese N."/>
            <person name="Submissions S."/>
        </authorList>
    </citation>
    <scope>NUCLEOTIDE SEQUENCE [LARGE SCALE GENOMIC DNA]</scope>
    <source>
        <strain evidence="3">CGMCC 1.8981</strain>
    </source>
</reference>
<dbReference type="InterPro" id="IPR023606">
    <property type="entry name" value="CoA-Trfase_III_dom_1_sf"/>
</dbReference>
<dbReference type="AlphaFoldDB" id="A0A1H6FUL6"/>
<evidence type="ECO:0000313" key="2">
    <source>
        <dbReference type="EMBL" id="SEH13534.1"/>
    </source>
</evidence>
<accession>A0A1H6FUL6</accession>
<keyword evidence="1 2" id="KW-0808">Transferase</keyword>
<evidence type="ECO:0000256" key="1">
    <source>
        <dbReference type="ARBA" id="ARBA00022679"/>
    </source>
</evidence>
<sequence>MRWEKITHSNDNEEVTAMQPLEGIDVLDFTQSIAGPICTQSLTALGANVVKIEPPDGDAFRPLIDGAMFASCNRGKRSLSLDLKSDEGRALAQELAAEADVVVESFRPGVMERYDLDYESVSETNDDVVYCSVTGFGQDGPYEDYPAYDPIAQAMSGLLSVTGPADGKPARVGTSAIDYTTGLTAAMLVMGGLLGRHSGGSEHIDVSLFEVATTWMGYRVAEYTATDQVPTRSGDTIDGIAPYGIFEAGDGDPFYLATASTKLYHRLCRTLEREDLLEDERFETLSSRSEHRETLRAELEEAFAEYDRRELVERLVSGGIPAGPVQSIDELVEEDPHAESRDFFVETYNQHLEEPCRTTRLPFRFEDGPVDDLESPPRQGEHSRAVLEEWGYDDETIEALLADGVIVES</sequence>
<dbReference type="GO" id="GO:0008410">
    <property type="term" value="F:CoA-transferase activity"/>
    <property type="evidence" value="ECO:0007669"/>
    <property type="project" value="TreeGrafter"/>
</dbReference>
<evidence type="ECO:0000313" key="3">
    <source>
        <dbReference type="Proteomes" id="UP000199112"/>
    </source>
</evidence>
<name>A0A1H6FUL6_9EURY</name>